<dbReference type="EMBL" id="CANTFM010001842">
    <property type="protein sequence ID" value="CAI5743237.1"/>
    <property type="molecule type" value="Genomic_DNA"/>
</dbReference>
<evidence type="ECO:0000313" key="2">
    <source>
        <dbReference type="Proteomes" id="UP001162029"/>
    </source>
</evidence>
<dbReference type="AlphaFoldDB" id="A0AAV0V2F3"/>
<sequence>MSERVLDVLKAESTPERQKEELRCLVRRYTKLDEKSEEGLAIAKQVYTDTGYYLGPMTKEIPRFSIDSKYRKKSLEKLTGFLNRMNHEWSDADLQRELHTETKQSRNEDGLFEYTDTVTGEPIPSRTYEQRYLHYVKAHEVNPVLHLFPGQETATREDKVTENGAFARSAVLEPDENPQSLFMSYTGNRH</sequence>
<name>A0AAV0V2F3_9STRA</name>
<comment type="caution">
    <text evidence="1">The sequence shown here is derived from an EMBL/GenBank/DDBJ whole genome shotgun (WGS) entry which is preliminary data.</text>
</comment>
<gene>
    <name evidence="1" type="ORF">PDE001_LOCUS8620</name>
</gene>
<evidence type="ECO:0000313" key="1">
    <source>
        <dbReference type="EMBL" id="CAI5743237.1"/>
    </source>
</evidence>
<accession>A0AAV0V2F3</accession>
<dbReference type="Proteomes" id="UP001162029">
    <property type="component" value="Unassembled WGS sequence"/>
</dbReference>
<protein>
    <submittedName>
        <fullName evidence="1">Uncharacterized protein</fullName>
    </submittedName>
</protein>
<reference evidence="1" key="1">
    <citation type="submission" date="2022-12" db="EMBL/GenBank/DDBJ databases">
        <authorList>
            <person name="Webb A."/>
        </authorList>
    </citation>
    <scope>NUCLEOTIDE SEQUENCE</scope>
    <source>
        <strain evidence="1">Pd1</strain>
    </source>
</reference>
<proteinExistence type="predicted"/>
<organism evidence="1 2">
    <name type="scientific">Peronospora destructor</name>
    <dbReference type="NCBI Taxonomy" id="86335"/>
    <lineage>
        <taxon>Eukaryota</taxon>
        <taxon>Sar</taxon>
        <taxon>Stramenopiles</taxon>
        <taxon>Oomycota</taxon>
        <taxon>Peronosporomycetes</taxon>
        <taxon>Peronosporales</taxon>
        <taxon>Peronosporaceae</taxon>
        <taxon>Peronospora</taxon>
    </lineage>
</organism>
<keyword evidence="2" id="KW-1185">Reference proteome</keyword>